<keyword evidence="1" id="KW-0175">Coiled coil</keyword>
<keyword evidence="4" id="KW-1185">Reference proteome</keyword>
<reference evidence="3 4" key="1">
    <citation type="submission" date="2018-07" db="EMBL/GenBank/DDBJ databases">
        <title>Draft genome sequence of Ancylomarina sp. M1P.</title>
        <authorList>
            <person name="Yadav S."/>
            <person name="Villanueva L."/>
            <person name="Damste J.S.S."/>
        </authorList>
    </citation>
    <scope>NUCLEOTIDE SEQUENCE [LARGE SCALE GENOMIC DNA]</scope>
    <source>
        <strain evidence="3 4">M1P</strain>
    </source>
</reference>
<feature type="compositionally biased region" description="Basic and acidic residues" evidence="2">
    <location>
        <begin position="77"/>
        <end position="106"/>
    </location>
</feature>
<sequence>MTRTMNNKIIIQLINNNIEEIKKLINHFQNEQADLKSGFPLLESRLASLNKDIEILKLNLDNQNIDFTSNLIDTEINSDKQSKSPLEESEVHSTPKKASATEKNKSLSETNHIELGIQLIEPIKNNLDTAVSTLNDKLQASRKNNLQEKIQKSKLLDIQSAIGINDQFLFIRELFDNNTEDYKAAINYINNQSDCNKIISHFNKTKQWDNQKDTVIQFFDLIKRKFE</sequence>
<protein>
    <submittedName>
        <fullName evidence="3">Uncharacterized protein</fullName>
    </submittedName>
</protein>
<accession>A0A425Y502</accession>
<comment type="caution">
    <text evidence="3">The sequence shown here is derived from an EMBL/GenBank/DDBJ whole genome shotgun (WGS) entry which is preliminary data.</text>
</comment>
<evidence type="ECO:0000256" key="2">
    <source>
        <dbReference type="SAM" id="MobiDB-lite"/>
    </source>
</evidence>
<feature type="coiled-coil region" evidence="1">
    <location>
        <begin position="11"/>
        <end position="66"/>
    </location>
</feature>
<feature type="region of interest" description="Disordered" evidence="2">
    <location>
        <begin position="76"/>
        <end position="106"/>
    </location>
</feature>
<evidence type="ECO:0000313" key="4">
    <source>
        <dbReference type="Proteomes" id="UP000285794"/>
    </source>
</evidence>
<dbReference type="AlphaFoldDB" id="A0A425Y502"/>
<evidence type="ECO:0000313" key="3">
    <source>
        <dbReference type="EMBL" id="RRG23562.1"/>
    </source>
</evidence>
<proteinExistence type="predicted"/>
<organism evidence="3 4">
    <name type="scientific">Ancylomarina euxinus</name>
    <dbReference type="NCBI Taxonomy" id="2283627"/>
    <lineage>
        <taxon>Bacteria</taxon>
        <taxon>Pseudomonadati</taxon>
        <taxon>Bacteroidota</taxon>
        <taxon>Bacteroidia</taxon>
        <taxon>Marinilabiliales</taxon>
        <taxon>Marinifilaceae</taxon>
        <taxon>Ancylomarina</taxon>
    </lineage>
</organism>
<dbReference type="Proteomes" id="UP000285794">
    <property type="component" value="Unassembled WGS sequence"/>
</dbReference>
<dbReference type="EMBL" id="QQWG01000003">
    <property type="protein sequence ID" value="RRG23562.1"/>
    <property type="molecule type" value="Genomic_DNA"/>
</dbReference>
<evidence type="ECO:0000256" key="1">
    <source>
        <dbReference type="SAM" id="Coils"/>
    </source>
</evidence>
<name>A0A425Y502_9BACT</name>
<gene>
    <name evidence="3" type="ORF">DWB61_03985</name>
</gene>